<accession>A0ACC1QFB5</accession>
<reference evidence="1" key="1">
    <citation type="submission" date="2022-07" db="EMBL/GenBank/DDBJ databases">
        <title>Genome Sequence of Lecanicillium saksenae.</title>
        <authorList>
            <person name="Buettner E."/>
        </authorList>
    </citation>
    <scope>NUCLEOTIDE SEQUENCE</scope>
    <source>
        <strain evidence="1">VT-O1</strain>
    </source>
</reference>
<dbReference type="Proteomes" id="UP001148737">
    <property type="component" value="Unassembled WGS sequence"/>
</dbReference>
<keyword evidence="2" id="KW-1185">Reference proteome</keyword>
<comment type="caution">
    <text evidence="1">The sequence shown here is derived from an EMBL/GenBank/DDBJ whole genome shotgun (WGS) entry which is preliminary data.</text>
</comment>
<protein>
    <submittedName>
        <fullName evidence="1">Uncharacterized protein</fullName>
    </submittedName>
</protein>
<name>A0ACC1QFB5_9HYPO</name>
<organism evidence="1 2">
    <name type="scientific">Lecanicillium saksenae</name>
    <dbReference type="NCBI Taxonomy" id="468837"/>
    <lineage>
        <taxon>Eukaryota</taxon>
        <taxon>Fungi</taxon>
        <taxon>Dikarya</taxon>
        <taxon>Ascomycota</taxon>
        <taxon>Pezizomycotina</taxon>
        <taxon>Sordariomycetes</taxon>
        <taxon>Hypocreomycetidae</taxon>
        <taxon>Hypocreales</taxon>
        <taxon>Cordycipitaceae</taxon>
        <taxon>Lecanicillium</taxon>
    </lineage>
</organism>
<dbReference type="EMBL" id="JANAKD010002197">
    <property type="protein sequence ID" value="KAJ3474384.1"/>
    <property type="molecule type" value="Genomic_DNA"/>
</dbReference>
<gene>
    <name evidence="1" type="ORF">NLG97_g9869</name>
</gene>
<sequence length="887" mass="94021">MASRLLPGTLTALRPSSPSLPRPNTQKRSALRIYRESELLGGQLTASHTRESLVVGASFLKDDLPYFAELLAEVVTQTKYTTHEFHEDVERVLHLRQAANSSNVAAIALDNAHAVAFHTGLGAPLAPLSAVPSHKYLNEEHVASYADAVYTKPNIAIVAEGANTETLSRWVSQFFKDVPASSQSGQSLQTEATKYYGGEQRTANVAGNSMVIAFPGSDANASKPEIAVLASLLGSQPSIKWTPGFSLLSKAAATTPGLSASASSLAYSDAGLLAIQLTGAAASVRKGAQDTVQALKAIAEGSTSKEDVTKAIANAKFDALDKAQLRDSSILLAGNGIINGGKPLDIASISKTFDAVTADKLKTTAKALLEGKATVSTVGDLFVLPYAEEIGLRRGTPHPFTVHANLHTVDALGIPSGEELGEHGGDEDPPVGIPKLSLLAERKIQLGILPTSRFNDDTSLQYPSTNQTELPHTLTAPQSYTMPPKKDNAASGGKGDGRGQNGNRPGFRTDTAISNRGAAGERVLQPWVPDSGDGLDTSLEGSSSGGHWDQFAANERLFGLKTDYDENIYTTAINKSHPQYRERIAAAERKAREIERSAPTTAHVAEERVMDYNGSGGGDDNEEDKYSGVRRQDFPPLGGGRENRYTPPAKRAPTAQSTVKGAPVDPAIISSQIKAPPKKQTPISTEQSRGQTPDSTKNGAASKQDTPKVAEAKSDDKSTDAKSAQKDSKAAESKVTEAVSSTTSKAAPSATSTVERDVLNSFKTFATQQRMNAEKARNSKAKADKEVKLTELRKFATSFKLSTPVPNDLVSIIAKDPAKQKEIQARAIKNAEEVAKAKADASSKSSPASGKGTPPKATEQGSFPRWCTQQTHRPSPAVPSAVSRPRI</sequence>
<proteinExistence type="predicted"/>
<evidence type="ECO:0000313" key="2">
    <source>
        <dbReference type="Proteomes" id="UP001148737"/>
    </source>
</evidence>
<evidence type="ECO:0000313" key="1">
    <source>
        <dbReference type="EMBL" id="KAJ3474384.1"/>
    </source>
</evidence>